<evidence type="ECO:0000256" key="7">
    <source>
        <dbReference type="ARBA" id="ARBA00022741"/>
    </source>
</evidence>
<organism evidence="19 20">
    <name type="scientific">Butyricimonas faecalis</name>
    <dbReference type="NCBI Taxonomy" id="2093856"/>
    <lineage>
        <taxon>Bacteria</taxon>
        <taxon>Pseudomonadati</taxon>
        <taxon>Bacteroidota</taxon>
        <taxon>Bacteroidia</taxon>
        <taxon>Bacteroidales</taxon>
        <taxon>Odoribacteraceae</taxon>
        <taxon>Butyricimonas</taxon>
    </lineage>
</organism>
<evidence type="ECO:0000256" key="3">
    <source>
        <dbReference type="ARBA" id="ARBA00010728"/>
    </source>
</evidence>
<evidence type="ECO:0000256" key="2">
    <source>
        <dbReference type="ARBA" id="ARBA00005045"/>
    </source>
</evidence>
<evidence type="ECO:0000256" key="9">
    <source>
        <dbReference type="ARBA" id="ARBA00022917"/>
    </source>
</evidence>
<dbReference type="PROSITE" id="PS50862">
    <property type="entry name" value="AA_TRNA_LIGASE_II"/>
    <property type="match status" value="1"/>
</dbReference>
<evidence type="ECO:0000256" key="10">
    <source>
        <dbReference type="ARBA" id="ARBA00023146"/>
    </source>
</evidence>
<dbReference type="InterPro" id="IPR006195">
    <property type="entry name" value="aa-tRNA-synth_II"/>
</dbReference>
<evidence type="ECO:0000259" key="18">
    <source>
        <dbReference type="PROSITE" id="PS50862"/>
    </source>
</evidence>
<evidence type="ECO:0000256" key="15">
    <source>
        <dbReference type="PIRSR" id="PIRSR001529-1"/>
    </source>
</evidence>
<dbReference type="PANTHER" id="PTHR43697:SF1">
    <property type="entry name" value="SERINE--TRNA LIGASE"/>
    <property type="match status" value="1"/>
</dbReference>
<dbReference type="PIRSF" id="PIRSF001529">
    <property type="entry name" value="Ser-tRNA-synth_IIa"/>
    <property type="match status" value="1"/>
</dbReference>
<sequence>MLNLKFIQENKDTVIRRLAVKNFDAKELVEKIIALDNERKNLQKESDNKQSEMNSISKEIGSLMKAGKKEEAEQARANTTRLKEEIAALTARHNSTQNELNSLIVRLPNLPHESVPPGKSDADNVIVKICDNVPAHEEGQLPHWELAKKYQLIDFEVGVKITGAGFPVYKGLGARLQRALIYFFLEENIKAGYQEVMPPLVVNEDSGFGTGQLPDKDGQMYYVNEDKLYLIPTAEVPVTNLYRDMIVDADQLPIKNTAYSACFRREAGSYGKDVRGLNRLHQFDKVEIVQITRPEISYEALDDMVKHVEGLLIKLGLPYRIVRLCGGDLSFTSALTFDFEVYSKAQDRWLEVSSVSNFEEYQANRLKLRFRDKGDKKTTMAHTLNGSALALPRIVAALLENNQTPEGIRIPDVLRGFMGVDYIK</sequence>
<reference evidence="19 20" key="1">
    <citation type="submission" date="2018-10" db="EMBL/GenBank/DDBJ databases">
        <title>Butyricimonas faecalis sp. nov., isolated from human faeces and emended description of the genus Butyricimonas.</title>
        <authorList>
            <person name="Le Roy T."/>
            <person name="Van der Smissen P."/>
            <person name="Paquot A."/>
            <person name="Delzenne N."/>
            <person name="Muccioli G."/>
            <person name="Collet J.-F."/>
            <person name="Cani P.D."/>
        </authorList>
    </citation>
    <scope>NUCLEOTIDE SEQUENCE [LARGE SCALE GENOMIC DNA]</scope>
    <source>
        <strain evidence="19 20">H184</strain>
    </source>
</reference>
<evidence type="ECO:0000313" key="20">
    <source>
        <dbReference type="Proteomes" id="UP000270673"/>
    </source>
</evidence>
<dbReference type="InterPro" id="IPR002314">
    <property type="entry name" value="aa-tRNA-synt_IIb"/>
</dbReference>
<dbReference type="Pfam" id="PF00587">
    <property type="entry name" value="tRNA-synt_2b"/>
    <property type="match status" value="1"/>
</dbReference>
<dbReference type="InterPro" id="IPR045864">
    <property type="entry name" value="aa-tRNA-synth_II/BPL/LPL"/>
</dbReference>
<name>A0A3Q9ILF2_9BACT</name>
<keyword evidence="10" id="KW-0030">Aminoacyl-tRNA synthetase</keyword>
<dbReference type="InterPro" id="IPR010978">
    <property type="entry name" value="tRNA-bd_arm"/>
</dbReference>
<keyword evidence="17" id="KW-0175">Coiled coil</keyword>
<comment type="similarity">
    <text evidence="3">Belongs to the class-II aminoacyl-tRNA synthetase family. Type-1 seryl-tRNA synthetase subfamily.</text>
</comment>
<dbReference type="PRINTS" id="PR00981">
    <property type="entry name" value="TRNASYNTHSER"/>
</dbReference>
<accession>A0A3Q9ILF2</accession>
<dbReference type="Pfam" id="PF02403">
    <property type="entry name" value="Seryl_tRNA_N"/>
    <property type="match status" value="1"/>
</dbReference>
<feature type="binding site" evidence="15">
    <location>
        <position position="287"/>
    </location>
    <ligand>
        <name>L-serine</name>
        <dbReference type="ChEBI" id="CHEBI:33384"/>
    </ligand>
</feature>
<feature type="binding site" evidence="15">
    <location>
        <position position="264"/>
    </location>
    <ligand>
        <name>L-serine</name>
        <dbReference type="ChEBI" id="CHEBI:33384"/>
    </ligand>
</feature>
<evidence type="ECO:0000256" key="1">
    <source>
        <dbReference type="ARBA" id="ARBA00004496"/>
    </source>
</evidence>
<comment type="catalytic activity">
    <reaction evidence="12">
        <text>tRNA(Sec) + L-serine + ATP = L-seryl-tRNA(Sec) + AMP + diphosphate + H(+)</text>
        <dbReference type="Rhea" id="RHEA:42580"/>
        <dbReference type="Rhea" id="RHEA-COMP:9742"/>
        <dbReference type="Rhea" id="RHEA-COMP:10128"/>
        <dbReference type="ChEBI" id="CHEBI:15378"/>
        <dbReference type="ChEBI" id="CHEBI:30616"/>
        <dbReference type="ChEBI" id="CHEBI:33019"/>
        <dbReference type="ChEBI" id="CHEBI:33384"/>
        <dbReference type="ChEBI" id="CHEBI:78442"/>
        <dbReference type="ChEBI" id="CHEBI:78533"/>
        <dbReference type="ChEBI" id="CHEBI:456215"/>
        <dbReference type="EC" id="6.1.1.11"/>
    </reaction>
</comment>
<dbReference type="GO" id="GO:0005737">
    <property type="term" value="C:cytoplasm"/>
    <property type="evidence" value="ECO:0007669"/>
    <property type="project" value="UniProtKB-SubCell"/>
</dbReference>
<evidence type="ECO:0000256" key="17">
    <source>
        <dbReference type="SAM" id="Coils"/>
    </source>
</evidence>
<evidence type="ECO:0000256" key="13">
    <source>
        <dbReference type="ARBA" id="ARBA00048823"/>
    </source>
</evidence>
<keyword evidence="20" id="KW-1185">Reference proteome</keyword>
<keyword evidence="6 19" id="KW-0436">Ligase</keyword>
<protein>
    <recommendedName>
        <fullName evidence="11 14">Serine--tRNA ligase</fullName>
        <ecNumber evidence="4 14">6.1.1.11</ecNumber>
    </recommendedName>
</protein>
<dbReference type="Gene3D" id="1.10.287.40">
    <property type="entry name" value="Serine-tRNA synthetase, tRNA binding domain"/>
    <property type="match status" value="1"/>
</dbReference>
<keyword evidence="8 16" id="KW-0067">ATP-binding</keyword>
<comment type="subcellular location">
    <subcellularLocation>
        <location evidence="1">Cytoplasm</location>
    </subcellularLocation>
</comment>
<feature type="binding site" evidence="16">
    <location>
        <begin position="264"/>
        <end position="266"/>
    </location>
    <ligand>
        <name>ATP</name>
        <dbReference type="ChEBI" id="CHEBI:30616"/>
    </ligand>
</feature>
<feature type="coiled-coil region" evidence="17">
    <location>
        <begin position="25"/>
        <end position="99"/>
    </location>
</feature>
<dbReference type="InterPro" id="IPR042103">
    <property type="entry name" value="SerRS_1_N_sf"/>
</dbReference>
<evidence type="ECO:0000256" key="12">
    <source>
        <dbReference type="ARBA" id="ARBA00047929"/>
    </source>
</evidence>
<dbReference type="PANTHER" id="PTHR43697">
    <property type="entry name" value="SERYL-TRNA SYNTHETASE"/>
    <property type="match status" value="1"/>
</dbReference>
<dbReference type="RefSeq" id="WP_106624729.1">
    <property type="nucleotide sequence ID" value="NZ_CP032819.1"/>
</dbReference>
<evidence type="ECO:0000256" key="6">
    <source>
        <dbReference type="ARBA" id="ARBA00022598"/>
    </source>
</evidence>
<dbReference type="GO" id="GO:0006434">
    <property type="term" value="P:seryl-tRNA aminoacylation"/>
    <property type="evidence" value="ECO:0007669"/>
    <property type="project" value="UniProtKB-UniRule"/>
</dbReference>
<feature type="binding site" evidence="16">
    <location>
        <begin position="351"/>
        <end position="354"/>
    </location>
    <ligand>
        <name>ATP</name>
        <dbReference type="ChEBI" id="CHEBI:30616"/>
    </ligand>
</feature>
<proteinExistence type="inferred from homology"/>
<feature type="binding site" evidence="15">
    <location>
        <position position="233"/>
    </location>
    <ligand>
        <name>L-serine</name>
        <dbReference type="ChEBI" id="CHEBI:33384"/>
    </ligand>
</feature>
<dbReference type="GO" id="GO:0004828">
    <property type="term" value="F:serine-tRNA ligase activity"/>
    <property type="evidence" value="ECO:0007669"/>
    <property type="project" value="UniProtKB-UniRule"/>
</dbReference>
<evidence type="ECO:0000313" key="19">
    <source>
        <dbReference type="EMBL" id="AZS28577.1"/>
    </source>
</evidence>
<dbReference type="GO" id="GO:0005524">
    <property type="term" value="F:ATP binding"/>
    <property type="evidence" value="ECO:0007669"/>
    <property type="project" value="UniProtKB-KW"/>
</dbReference>
<dbReference type="Gene3D" id="3.30.930.10">
    <property type="entry name" value="Bira Bifunctional Protein, Domain 2"/>
    <property type="match status" value="1"/>
</dbReference>
<dbReference type="SUPFAM" id="SSF46589">
    <property type="entry name" value="tRNA-binding arm"/>
    <property type="match status" value="1"/>
</dbReference>
<evidence type="ECO:0000256" key="11">
    <source>
        <dbReference type="ARBA" id="ARBA00039158"/>
    </source>
</evidence>
<dbReference type="Proteomes" id="UP000270673">
    <property type="component" value="Chromosome"/>
</dbReference>
<gene>
    <name evidence="19" type="ORF">D8S85_02765</name>
</gene>
<dbReference type="EC" id="6.1.1.11" evidence="4 14"/>
<dbReference type="OrthoDB" id="9804647at2"/>
<evidence type="ECO:0000256" key="8">
    <source>
        <dbReference type="ARBA" id="ARBA00022840"/>
    </source>
</evidence>
<dbReference type="InterPro" id="IPR015866">
    <property type="entry name" value="Ser-tRNA-synth_1_N"/>
</dbReference>
<feature type="domain" description="Aminoacyl-transfer RNA synthetases class-II family profile" evidence="18">
    <location>
        <begin position="175"/>
        <end position="411"/>
    </location>
</feature>
<keyword evidence="7" id="KW-0547">Nucleotide-binding</keyword>
<comment type="catalytic activity">
    <reaction evidence="13">
        <text>tRNA(Ser) + L-serine + ATP = L-seryl-tRNA(Ser) + AMP + diphosphate + H(+)</text>
        <dbReference type="Rhea" id="RHEA:12292"/>
        <dbReference type="Rhea" id="RHEA-COMP:9669"/>
        <dbReference type="Rhea" id="RHEA-COMP:9703"/>
        <dbReference type="ChEBI" id="CHEBI:15378"/>
        <dbReference type="ChEBI" id="CHEBI:30616"/>
        <dbReference type="ChEBI" id="CHEBI:33019"/>
        <dbReference type="ChEBI" id="CHEBI:33384"/>
        <dbReference type="ChEBI" id="CHEBI:78442"/>
        <dbReference type="ChEBI" id="CHEBI:78533"/>
        <dbReference type="ChEBI" id="CHEBI:456215"/>
        <dbReference type="EC" id="6.1.1.11"/>
    </reaction>
</comment>
<dbReference type="NCBIfam" id="TIGR00414">
    <property type="entry name" value="serS"/>
    <property type="match status" value="1"/>
</dbReference>
<feature type="binding site" evidence="15">
    <location>
        <position position="385"/>
    </location>
    <ligand>
        <name>L-serine</name>
        <dbReference type="ChEBI" id="CHEBI:33384"/>
    </ligand>
</feature>
<dbReference type="AlphaFoldDB" id="A0A3Q9ILF2"/>
<evidence type="ECO:0000256" key="16">
    <source>
        <dbReference type="PIRSR" id="PIRSR001529-2"/>
    </source>
</evidence>
<evidence type="ECO:0000256" key="14">
    <source>
        <dbReference type="NCBIfam" id="TIGR00414"/>
    </source>
</evidence>
<comment type="pathway">
    <text evidence="2">Aminoacyl-tRNA biosynthesis; selenocysteinyl-tRNA(Sec) biosynthesis; L-seryl-tRNA(Sec) from L-serine and tRNA(Sec): step 1/1.</text>
</comment>
<dbReference type="KEGG" id="buy:D8S85_02765"/>
<evidence type="ECO:0000256" key="4">
    <source>
        <dbReference type="ARBA" id="ARBA00012840"/>
    </source>
</evidence>
<dbReference type="EMBL" id="CP032819">
    <property type="protein sequence ID" value="AZS28577.1"/>
    <property type="molecule type" value="Genomic_DNA"/>
</dbReference>
<dbReference type="InterPro" id="IPR002317">
    <property type="entry name" value="Ser-tRNA-ligase_type_1"/>
</dbReference>
<evidence type="ECO:0000256" key="5">
    <source>
        <dbReference type="ARBA" id="ARBA00022490"/>
    </source>
</evidence>
<dbReference type="CDD" id="cd00770">
    <property type="entry name" value="SerRS_core"/>
    <property type="match status" value="1"/>
</dbReference>
<keyword evidence="5" id="KW-0963">Cytoplasm</keyword>
<keyword evidence="9" id="KW-0648">Protein biosynthesis</keyword>
<dbReference type="SUPFAM" id="SSF55681">
    <property type="entry name" value="Class II aaRS and biotin synthetases"/>
    <property type="match status" value="1"/>
</dbReference>
<dbReference type="InterPro" id="IPR033729">
    <property type="entry name" value="SerRS_core"/>
</dbReference>